<dbReference type="InterPro" id="IPR001763">
    <property type="entry name" value="Rhodanese-like_dom"/>
</dbReference>
<keyword evidence="2" id="KW-1003">Cell membrane</keyword>
<dbReference type="CDD" id="cd01444">
    <property type="entry name" value="GlpE_ST"/>
    <property type="match status" value="1"/>
</dbReference>
<comment type="subcellular location">
    <subcellularLocation>
        <location evidence="1">Cell membrane</location>
        <topology evidence="1">Multi-pass membrane protein</topology>
    </subcellularLocation>
</comment>
<evidence type="ECO:0000256" key="3">
    <source>
        <dbReference type="ARBA" id="ARBA00022692"/>
    </source>
</evidence>
<dbReference type="InterPro" id="IPR051311">
    <property type="entry name" value="DedA_domain"/>
</dbReference>
<feature type="transmembrane region" description="Helical" evidence="6">
    <location>
        <begin position="12"/>
        <end position="41"/>
    </location>
</feature>
<dbReference type="InterPro" id="IPR023695">
    <property type="entry name" value="Thiosulf_sulfurTrfase"/>
</dbReference>
<evidence type="ECO:0000313" key="8">
    <source>
        <dbReference type="EMBL" id="ANI13849.1"/>
    </source>
</evidence>
<accession>A0A1A9K8R2</accession>
<dbReference type="GO" id="GO:0005886">
    <property type="term" value="C:plasma membrane"/>
    <property type="evidence" value="ECO:0007669"/>
    <property type="project" value="UniProtKB-SubCell"/>
</dbReference>
<reference evidence="8 9" key="1">
    <citation type="submission" date="2016-05" db="EMBL/GenBank/DDBJ databases">
        <title>Genome Sequence of Pseudomonas citronellolis Strain SJTE-3, an Estrogens and Persistent Organic Pollutants degradation strain.</title>
        <authorList>
            <person name="Liang R."/>
        </authorList>
    </citation>
    <scope>NUCLEOTIDE SEQUENCE [LARGE SCALE GENOMIC DNA]</scope>
    <source>
        <strain evidence="8 9">SJTE-3</strain>
    </source>
</reference>
<keyword evidence="3 6" id="KW-0812">Transmembrane</keyword>
<evidence type="ECO:0000259" key="7">
    <source>
        <dbReference type="PROSITE" id="PS50206"/>
    </source>
</evidence>
<dbReference type="PROSITE" id="PS50206">
    <property type="entry name" value="RHODANESE_3"/>
    <property type="match status" value="1"/>
</dbReference>
<dbReference type="Gene3D" id="3.40.250.10">
    <property type="entry name" value="Rhodanese-like domain"/>
    <property type="match status" value="1"/>
</dbReference>
<keyword evidence="5 6" id="KW-0472">Membrane</keyword>
<feature type="domain" description="Rhodanese" evidence="7">
    <location>
        <begin position="219"/>
        <end position="303"/>
    </location>
</feature>
<dbReference type="InterPro" id="IPR032816">
    <property type="entry name" value="VTT_dom"/>
</dbReference>
<protein>
    <recommendedName>
        <fullName evidence="7">Rhodanese domain-containing protein</fullName>
    </recommendedName>
</protein>
<dbReference type="Proteomes" id="UP000077748">
    <property type="component" value="Chromosome"/>
</dbReference>
<dbReference type="GO" id="GO:0004792">
    <property type="term" value="F:thiosulfate-cyanide sulfurtransferase activity"/>
    <property type="evidence" value="ECO:0007669"/>
    <property type="project" value="InterPro"/>
</dbReference>
<feature type="transmembrane region" description="Helical" evidence="6">
    <location>
        <begin position="176"/>
        <end position="193"/>
    </location>
</feature>
<gene>
    <name evidence="8" type="ORF">A9C11_07515</name>
</gene>
<evidence type="ECO:0000256" key="5">
    <source>
        <dbReference type="ARBA" id="ARBA00023136"/>
    </source>
</evidence>
<dbReference type="InterPro" id="IPR036873">
    <property type="entry name" value="Rhodanese-like_dom_sf"/>
</dbReference>
<feature type="transmembrane region" description="Helical" evidence="6">
    <location>
        <begin position="136"/>
        <end position="156"/>
    </location>
</feature>
<dbReference type="Pfam" id="PF09335">
    <property type="entry name" value="VTT_dom"/>
    <property type="match status" value="1"/>
</dbReference>
<keyword evidence="4 6" id="KW-1133">Transmembrane helix</keyword>
<dbReference type="Pfam" id="PF00581">
    <property type="entry name" value="Rhodanese"/>
    <property type="match status" value="1"/>
</dbReference>
<organism evidence="8 9">
    <name type="scientific">Pseudomonas citronellolis</name>
    <dbReference type="NCBI Taxonomy" id="53408"/>
    <lineage>
        <taxon>Bacteria</taxon>
        <taxon>Pseudomonadati</taxon>
        <taxon>Pseudomonadota</taxon>
        <taxon>Gammaproteobacteria</taxon>
        <taxon>Pseudomonadales</taxon>
        <taxon>Pseudomonadaceae</taxon>
        <taxon>Pseudomonas</taxon>
    </lineage>
</organism>
<evidence type="ECO:0000256" key="6">
    <source>
        <dbReference type="SAM" id="Phobius"/>
    </source>
</evidence>
<dbReference type="AlphaFoldDB" id="A0A1A9K8R2"/>
<dbReference type="EMBL" id="CP015878">
    <property type="protein sequence ID" value="ANI13849.1"/>
    <property type="molecule type" value="Genomic_DNA"/>
</dbReference>
<evidence type="ECO:0000313" key="9">
    <source>
        <dbReference type="Proteomes" id="UP000077748"/>
    </source>
</evidence>
<dbReference type="GO" id="GO:0005737">
    <property type="term" value="C:cytoplasm"/>
    <property type="evidence" value="ECO:0007669"/>
    <property type="project" value="InterPro"/>
</dbReference>
<name>A0A1A9K8R2_9PSED</name>
<dbReference type="PANTHER" id="PTHR42709">
    <property type="entry name" value="ALKALINE PHOSPHATASE LIKE PROTEIN"/>
    <property type="match status" value="1"/>
</dbReference>
<dbReference type="SUPFAM" id="SSF52821">
    <property type="entry name" value="Rhodanese/Cell cycle control phosphatase"/>
    <property type="match status" value="1"/>
</dbReference>
<evidence type="ECO:0000256" key="2">
    <source>
        <dbReference type="ARBA" id="ARBA00022475"/>
    </source>
</evidence>
<dbReference type="SMART" id="SM00450">
    <property type="entry name" value="RHOD"/>
    <property type="match status" value="1"/>
</dbReference>
<proteinExistence type="predicted"/>
<evidence type="ECO:0000256" key="4">
    <source>
        <dbReference type="ARBA" id="ARBA00022989"/>
    </source>
</evidence>
<dbReference type="PANTHER" id="PTHR42709:SF6">
    <property type="entry name" value="UNDECAPRENYL PHOSPHATE TRANSPORTER A"/>
    <property type="match status" value="1"/>
</dbReference>
<feature type="transmembrane region" description="Helical" evidence="6">
    <location>
        <begin position="53"/>
        <end position="71"/>
    </location>
</feature>
<sequence length="311" mass="33477">MQELQPLIERYGPALLFLNVLLEQLGLPIPAYPALIVAGALALQGHGVSLGEALAVATLACLIADTAWYFAGRRYGGFLLRSICRVSLSRDSCIRQSQSLYLRIGPRALLISKFLPGAGALSTSLAGMTGTPLRRFLGYDFAGSALWVGSALLLGAVFSDTVDSLLGWLHDYATRGLLLLLAAFALFIAWRLWQRYSLLRRTARIPRISVEELRERLDQGDTPLILDVRAEAGEDGIPGAIPMTLDTPLDGLADSLGQVDVVIYCACPNELSAAMLAERLRKHGYPRAWALSGGLEAWQASQAQAGADGLS</sequence>
<evidence type="ECO:0000256" key="1">
    <source>
        <dbReference type="ARBA" id="ARBA00004651"/>
    </source>
</evidence>
<dbReference type="RefSeq" id="WP_064582255.1">
    <property type="nucleotide sequence ID" value="NZ_CP015878.1"/>
</dbReference>